<dbReference type="KEGG" id="vg:14012875"/>
<evidence type="ECO:0000313" key="1">
    <source>
        <dbReference type="EMBL" id="AFA44560.1"/>
    </source>
</evidence>
<gene>
    <name evidence="1" type="ORF">RaK2_00287</name>
</gene>
<evidence type="ECO:0000313" key="2">
    <source>
        <dbReference type="Proteomes" id="UP000007524"/>
    </source>
</evidence>
<proteinExistence type="predicted"/>
<keyword evidence="2" id="KW-1185">Reference proteome</keyword>
<accession>H6X494</accession>
<reference evidence="1 2" key="1">
    <citation type="journal article" date="2012" name="J. Virol.">
        <title>Genome of Klebsiella sp.-Infecting Bacteriophage vB_KleM_RaK2.</title>
        <authorList>
            <person name="Simoliunas E."/>
            <person name="Kaliniene L."/>
            <person name="Truncaite L."/>
            <person name="Klausa V."/>
            <person name="Zajanckauskaite A."/>
            <person name="Meskys R."/>
        </authorList>
    </citation>
    <scope>NUCLEOTIDE SEQUENCE [LARGE SCALE GENOMIC DNA]</scope>
</reference>
<dbReference type="GeneID" id="14012875"/>
<dbReference type="OrthoDB" id="28449at10239"/>
<dbReference type="RefSeq" id="YP_007007442.1">
    <property type="nucleotide sequence ID" value="NC_019526.1"/>
</dbReference>
<protein>
    <submittedName>
        <fullName evidence="1">Uncharacterized protein</fullName>
    </submittedName>
</protein>
<organism evidence="1 2">
    <name type="scientific">Klebsiella phage vB_KleM_RaK2</name>
    <dbReference type="NCBI Taxonomy" id="1147094"/>
    <lineage>
        <taxon>Viruses</taxon>
        <taxon>Duplodnaviria</taxon>
        <taxon>Heunggongvirae</taxon>
        <taxon>Uroviricota</taxon>
        <taxon>Caudoviricetes</taxon>
        <taxon>Alcyoneusvirus</taxon>
        <taxon>Alcyoneusvirus RaK2</taxon>
    </lineage>
</organism>
<dbReference type="Proteomes" id="UP000007524">
    <property type="component" value="Segment"/>
</dbReference>
<sequence>MQCSILLIIIALRINMLVKLHFDLEKMNAEGARNGTSYEVIDHDGKYAHIVKVDYSHSLWNGFGAEGVHDIDFLIEHQPGVYETLSANFHLEIEETQMKICDKDNITTNGEVLGYDEYEPYSTEFLPSYGVCDNIEQVLELYKPCIVHSTNKFVISLTPIYKNTQPELHGWRWHKWGEYIGTQEITTEYIADEPLIEMVYCFHIYCVEEK</sequence>
<name>H6X494_9CAUD</name>
<dbReference type="EMBL" id="JQ513383">
    <property type="protein sequence ID" value="AFA44560.1"/>
    <property type="molecule type" value="Genomic_DNA"/>
</dbReference>